<proteinExistence type="predicted"/>
<organism evidence="2 3">
    <name type="scientific">Gordonibacter pamelaeae</name>
    <dbReference type="NCBI Taxonomy" id="471189"/>
    <lineage>
        <taxon>Bacteria</taxon>
        <taxon>Bacillati</taxon>
        <taxon>Actinomycetota</taxon>
        <taxon>Coriobacteriia</taxon>
        <taxon>Eggerthellales</taxon>
        <taxon>Eggerthellaceae</taxon>
        <taxon>Gordonibacter</taxon>
    </lineage>
</organism>
<dbReference type="PANTHER" id="PTHR13748">
    <property type="entry name" value="COBW-RELATED"/>
    <property type="match status" value="1"/>
</dbReference>
<protein>
    <submittedName>
        <fullName evidence="2">GTPase (G3E family)</fullName>
    </submittedName>
</protein>
<keyword evidence="3" id="KW-1185">Reference proteome</keyword>
<dbReference type="OrthoDB" id="9808822at2"/>
<dbReference type="EMBL" id="PPTS01000004">
    <property type="protein sequence ID" value="RDB65128.1"/>
    <property type="molecule type" value="Genomic_DNA"/>
</dbReference>
<dbReference type="InterPro" id="IPR051316">
    <property type="entry name" value="Zinc-reg_GTPase_activator"/>
</dbReference>
<dbReference type="SUPFAM" id="SSF52540">
    <property type="entry name" value="P-loop containing nucleoside triphosphate hydrolases"/>
    <property type="match status" value="1"/>
</dbReference>
<gene>
    <name evidence="2" type="ORF">C1877_07205</name>
</gene>
<dbReference type="Gene3D" id="3.40.50.300">
    <property type="entry name" value="P-loop containing nucleotide triphosphate hydrolases"/>
    <property type="match status" value="1"/>
</dbReference>
<evidence type="ECO:0000259" key="1">
    <source>
        <dbReference type="Pfam" id="PF02492"/>
    </source>
</evidence>
<dbReference type="PANTHER" id="PTHR13748:SF62">
    <property type="entry name" value="COBW DOMAIN-CONTAINING PROTEIN"/>
    <property type="match status" value="1"/>
</dbReference>
<feature type="domain" description="CobW/HypB/UreG nucleotide-binding" evidence="1">
    <location>
        <begin position="7"/>
        <end position="187"/>
    </location>
</feature>
<dbReference type="GO" id="GO:0005737">
    <property type="term" value="C:cytoplasm"/>
    <property type="evidence" value="ECO:0007669"/>
    <property type="project" value="TreeGrafter"/>
</dbReference>
<dbReference type="Proteomes" id="UP000254000">
    <property type="component" value="Unassembled WGS sequence"/>
</dbReference>
<dbReference type="InterPro" id="IPR003495">
    <property type="entry name" value="CobW/HypB/UreG_nucleotide-bd"/>
</dbReference>
<dbReference type="RefSeq" id="WP_114568821.1">
    <property type="nucleotide sequence ID" value="NZ_CABMMS010000004.1"/>
</dbReference>
<accession>A0A369M401</accession>
<dbReference type="InterPro" id="IPR027417">
    <property type="entry name" value="P-loop_NTPase"/>
</dbReference>
<dbReference type="AlphaFoldDB" id="A0A369M401"/>
<comment type="caution">
    <text evidence="2">The sequence shown here is derived from an EMBL/GenBank/DDBJ whole genome shotgun (WGS) entry which is preliminary data.</text>
</comment>
<dbReference type="GeneID" id="78359483"/>
<dbReference type="Pfam" id="PF02492">
    <property type="entry name" value="cobW"/>
    <property type="match status" value="1"/>
</dbReference>
<evidence type="ECO:0000313" key="3">
    <source>
        <dbReference type="Proteomes" id="UP000254000"/>
    </source>
</evidence>
<reference evidence="2 3" key="1">
    <citation type="journal article" date="2018" name="Elife">
        <title>Discovery and characterization of a prevalent human gut bacterial enzyme sufficient for the inactivation of a family of plant toxins.</title>
        <authorList>
            <person name="Koppel N."/>
            <person name="Bisanz J.E."/>
            <person name="Pandelia M.E."/>
            <person name="Turnbaugh P.J."/>
            <person name="Balskus E.P."/>
        </authorList>
    </citation>
    <scope>NUCLEOTIDE SEQUENCE [LARGE SCALE GENOMIC DNA]</scope>
    <source>
        <strain evidence="2 3">3C</strain>
    </source>
</reference>
<sequence>MDKIRFMVVSGFLGAGKTTTMIALAEHLNKSYGETAIIANDLGANLVDTNLTQTSGCTVAEIASGCICYQMDNTIDQIRRLRDKDGAVFVMSDIPGCGVGALDHVYHRLAEDCADEFTLSPFTVVVDPERLRMIMPERADINLPEELVYLLKLQLEEADLVVLNKADLLEEADIHRYVDFLKTACPDIPVIVISALEKTNIAELADFITTHETALKNFSVRHNQEFADAEAKLTWYNRRLYLKTNDGGKIDCNAVVDDLIEGIRMGLIERKRNVPHLKTFATSGNGDFNKASLIGVDYDVEYAQKLLRPHKNLRMIINARAVCEARPLARLMDDALDEVCEKYDLDCQVFFTECFGMADEGR</sequence>
<name>A0A369M401_9ACTN</name>
<evidence type="ECO:0000313" key="2">
    <source>
        <dbReference type="EMBL" id="RDB65128.1"/>
    </source>
</evidence>